<dbReference type="RefSeq" id="WP_011523561.1">
    <property type="nucleotide sequence ID" value="NC_008009.1"/>
</dbReference>
<dbReference type="OrthoDB" id="122075at2"/>
<sequence length="165" mass="18158">MFCDKCGATVPQNQRFCGNCGRAFYTMVPVTYVQQSRVQQHVRMLGILWTAYSALVALGSLACFIVAAVMTNIIRFGNGGPPAFIPPLLHIIGTVILILSMFGFLAGWGLINREPWARMLTIVLSFFAMFKVPFGTALGIYGLWVLLPEASEREYELTAKKTSAA</sequence>
<name>Q1IMZ0_KORVE</name>
<feature type="transmembrane region" description="Helical" evidence="1">
    <location>
        <begin position="88"/>
        <end position="111"/>
    </location>
</feature>
<dbReference type="EMBL" id="CP000360">
    <property type="protein sequence ID" value="ABF41760.1"/>
    <property type="molecule type" value="Genomic_DNA"/>
</dbReference>
<dbReference type="Proteomes" id="UP000002432">
    <property type="component" value="Chromosome"/>
</dbReference>
<dbReference type="HOGENOM" id="CLU_141051_0_0_0"/>
<proteinExistence type="predicted"/>
<feature type="transmembrane region" description="Helical" evidence="1">
    <location>
        <begin position="123"/>
        <end position="147"/>
    </location>
</feature>
<feature type="transmembrane region" description="Helical" evidence="1">
    <location>
        <begin position="45"/>
        <end position="68"/>
    </location>
</feature>
<keyword evidence="1" id="KW-0472">Membrane</keyword>
<keyword evidence="1" id="KW-0812">Transmembrane</keyword>
<reference evidence="3 4" key="1">
    <citation type="journal article" date="2009" name="Appl. Environ. Microbiol.">
        <title>Three genomes from the phylum Acidobacteria provide insight into the lifestyles of these microorganisms in soils.</title>
        <authorList>
            <person name="Ward N.L."/>
            <person name="Challacombe J.F."/>
            <person name="Janssen P.H."/>
            <person name="Henrissat B."/>
            <person name="Coutinho P.M."/>
            <person name="Wu M."/>
            <person name="Xie G."/>
            <person name="Haft D.H."/>
            <person name="Sait M."/>
            <person name="Badger J."/>
            <person name="Barabote R.D."/>
            <person name="Bradley B."/>
            <person name="Brettin T.S."/>
            <person name="Brinkac L.M."/>
            <person name="Bruce D."/>
            <person name="Creasy T."/>
            <person name="Daugherty S.C."/>
            <person name="Davidsen T.M."/>
            <person name="DeBoy R.T."/>
            <person name="Detter J.C."/>
            <person name="Dodson R.J."/>
            <person name="Durkin A.S."/>
            <person name="Ganapathy A."/>
            <person name="Gwinn-Giglio M."/>
            <person name="Han C.S."/>
            <person name="Khouri H."/>
            <person name="Kiss H."/>
            <person name="Kothari S.P."/>
            <person name="Madupu R."/>
            <person name="Nelson K.E."/>
            <person name="Nelson W.C."/>
            <person name="Paulsen I."/>
            <person name="Penn K."/>
            <person name="Ren Q."/>
            <person name="Rosovitz M.J."/>
            <person name="Selengut J.D."/>
            <person name="Shrivastava S."/>
            <person name="Sullivan S.A."/>
            <person name="Tapia R."/>
            <person name="Thompson L.S."/>
            <person name="Watkins K.L."/>
            <person name="Yang Q."/>
            <person name="Yu C."/>
            <person name="Zafar N."/>
            <person name="Zhou L."/>
            <person name="Kuske C.R."/>
        </authorList>
    </citation>
    <scope>NUCLEOTIDE SEQUENCE [LARGE SCALE GENOMIC DNA]</scope>
    <source>
        <strain evidence="3 4">Ellin345</strain>
    </source>
</reference>
<organism evidence="3 4">
    <name type="scientific">Koribacter versatilis (strain Ellin345)</name>
    <dbReference type="NCBI Taxonomy" id="204669"/>
    <lineage>
        <taxon>Bacteria</taxon>
        <taxon>Pseudomonadati</taxon>
        <taxon>Acidobacteriota</taxon>
        <taxon>Terriglobia</taxon>
        <taxon>Terriglobales</taxon>
        <taxon>Candidatus Korobacteraceae</taxon>
        <taxon>Candidatus Korobacter</taxon>
    </lineage>
</organism>
<evidence type="ECO:0000256" key="1">
    <source>
        <dbReference type="SAM" id="Phobius"/>
    </source>
</evidence>
<dbReference type="eggNOG" id="ENOG50330AF">
    <property type="taxonomic scope" value="Bacteria"/>
</dbReference>
<evidence type="ECO:0000313" key="3">
    <source>
        <dbReference type="EMBL" id="ABF41760.1"/>
    </source>
</evidence>
<dbReference type="AlphaFoldDB" id="Q1IMZ0"/>
<keyword evidence="4" id="KW-1185">Reference proteome</keyword>
<protein>
    <recommendedName>
        <fullName evidence="2">Zinc-ribbon domain-containing protein</fullName>
    </recommendedName>
</protein>
<evidence type="ECO:0000313" key="4">
    <source>
        <dbReference type="Proteomes" id="UP000002432"/>
    </source>
</evidence>
<dbReference type="EnsemblBacteria" id="ABF41760">
    <property type="protein sequence ID" value="ABF41760"/>
    <property type="gene ID" value="Acid345_2759"/>
</dbReference>
<keyword evidence="1" id="KW-1133">Transmembrane helix</keyword>
<feature type="domain" description="Zinc-ribbon" evidence="2">
    <location>
        <begin position="2"/>
        <end position="22"/>
    </location>
</feature>
<dbReference type="KEGG" id="aba:Acid345_2759"/>
<evidence type="ECO:0000259" key="2">
    <source>
        <dbReference type="Pfam" id="PF13240"/>
    </source>
</evidence>
<gene>
    <name evidence="3" type="ordered locus">Acid345_2759</name>
</gene>
<dbReference type="STRING" id="204669.Acid345_2759"/>
<dbReference type="InterPro" id="IPR026870">
    <property type="entry name" value="Zinc_ribbon_dom"/>
</dbReference>
<dbReference type="Pfam" id="PF13240">
    <property type="entry name" value="Zn_Ribbon_1"/>
    <property type="match status" value="1"/>
</dbReference>
<accession>Q1IMZ0</accession>